<reference evidence="1" key="1">
    <citation type="submission" date="2020-02" db="EMBL/GenBank/DDBJ databases">
        <authorList>
            <person name="Meier V. D."/>
        </authorList>
    </citation>
    <scope>NUCLEOTIDE SEQUENCE</scope>
    <source>
        <strain evidence="1">AVDCRST_MAG83</strain>
    </source>
</reference>
<dbReference type="EMBL" id="CADCTE010000145">
    <property type="protein sequence ID" value="CAA9259181.1"/>
    <property type="molecule type" value="Genomic_DNA"/>
</dbReference>
<feature type="non-terminal residue" evidence="1">
    <location>
        <position position="84"/>
    </location>
</feature>
<feature type="non-terminal residue" evidence="1">
    <location>
        <position position="1"/>
    </location>
</feature>
<dbReference type="AlphaFoldDB" id="A0A6J4ITY9"/>
<organism evidence="1">
    <name type="scientific">uncultured Arthrobacter sp</name>
    <dbReference type="NCBI Taxonomy" id="114050"/>
    <lineage>
        <taxon>Bacteria</taxon>
        <taxon>Bacillati</taxon>
        <taxon>Actinomycetota</taxon>
        <taxon>Actinomycetes</taxon>
        <taxon>Micrococcales</taxon>
        <taxon>Micrococcaceae</taxon>
        <taxon>Arthrobacter</taxon>
        <taxon>environmental samples</taxon>
    </lineage>
</organism>
<gene>
    <name evidence="1" type="ORF">AVDCRST_MAG83-2626</name>
</gene>
<protein>
    <submittedName>
        <fullName evidence="1">Uncharacterized protein</fullName>
    </submittedName>
</protein>
<evidence type="ECO:0000313" key="1">
    <source>
        <dbReference type="EMBL" id="CAA9259181.1"/>
    </source>
</evidence>
<proteinExistence type="predicted"/>
<accession>A0A6J4ITY9</accession>
<name>A0A6J4ITY9_9MICC</name>
<sequence>WRSWRTWLRRTALYSNWPACSWPACCSSPLLRSRSVVPERSLDQTPGGVRVPRSSAQGKAACSSLLCGCCACSSSFHACWSCSR</sequence>